<feature type="chain" id="PRO_5039071318" description="SurA-like protein" evidence="2">
    <location>
        <begin position="26"/>
        <end position="256"/>
    </location>
</feature>
<accession>A0A919VIB9</accession>
<protein>
    <recommendedName>
        <fullName evidence="5">SurA-like protein</fullName>
    </recommendedName>
</protein>
<name>A0A919VIB9_9ACTN</name>
<dbReference type="PROSITE" id="PS51257">
    <property type="entry name" value="PROKAR_LIPOPROTEIN"/>
    <property type="match status" value="1"/>
</dbReference>
<evidence type="ECO:0000313" key="3">
    <source>
        <dbReference type="EMBL" id="GIM63612.1"/>
    </source>
</evidence>
<reference evidence="3" key="1">
    <citation type="submission" date="2021-03" db="EMBL/GenBank/DDBJ databases">
        <title>Whole genome shotgun sequence of Actinoplanes auranticolor NBRC 12245.</title>
        <authorList>
            <person name="Komaki H."/>
            <person name="Tamura T."/>
        </authorList>
    </citation>
    <scope>NUCLEOTIDE SEQUENCE</scope>
    <source>
        <strain evidence="3">NBRC 12245</strain>
    </source>
</reference>
<dbReference type="EMBL" id="BOQL01000005">
    <property type="protein sequence ID" value="GIM63612.1"/>
    <property type="molecule type" value="Genomic_DNA"/>
</dbReference>
<organism evidence="3 4">
    <name type="scientific">Actinoplanes auranticolor</name>
    <dbReference type="NCBI Taxonomy" id="47988"/>
    <lineage>
        <taxon>Bacteria</taxon>
        <taxon>Bacillati</taxon>
        <taxon>Actinomycetota</taxon>
        <taxon>Actinomycetes</taxon>
        <taxon>Micromonosporales</taxon>
        <taxon>Micromonosporaceae</taxon>
        <taxon>Actinoplanes</taxon>
    </lineage>
</organism>
<evidence type="ECO:0000256" key="1">
    <source>
        <dbReference type="SAM" id="MobiDB-lite"/>
    </source>
</evidence>
<evidence type="ECO:0008006" key="5">
    <source>
        <dbReference type="Google" id="ProtNLM"/>
    </source>
</evidence>
<keyword evidence="4" id="KW-1185">Reference proteome</keyword>
<feature type="compositionally biased region" description="Low complexity" evidence="1">
    <location>
        <begin position="62"/>
        <end position="75"/>
    </location>
</feature>
<comment type="caution">
    <text evidence="3">The sequence shown here is derived from an EMBL/GenBank/DDBJ whole genome shotgun (WGS) entry which is preliminary data.</text>
</comment>
<evidence type="ECO:0000256" key="2">
    <source>
        <dbReference type="SAM" id="SignalP"/>
    </source>
</evidence>
<gene>
    <name evidence="3" type="ORF">Aau02nite_05150</name>
</gene>
<dbReference type="Proteomes" id="UP000681340">
    <property type="component" value="Unassembled WGS sequence"/>
</dbReference>
<proteinExistence type="predicted"/>
<feature type="signal peptide" evidence="2">
    <location>
        <begin position="1"/>
        <end position="25"/>
    </location>
</feature>
<sequence length="256" mass="27185">MQRARRLASTAVVAALAVSALSACRAEPDVAAYLGDGRTITEARIEGVYDEARDELTKAREQVQQQQGSTGASAQPVPPVQVPFKQKDVLNALLTIQLLEQAASAHGVQAGAEPTVEQVAQGSNYSPTWEYTKLYTRTFQLRAALLPKVAPAPLTDADLRPVYDKLLSGSEGGATPFDQFKTQLSAENKQALQQSIGLRNELAKIVAEDDVKLNPRYGNQQLVLLSAQAGNADVALVELSLGGAGASEAPFVTDVS</sequence>
<dbReference type="AlphaFoldDB" id="A0A919VIB9"/>
<dbReference type="RefSeq" id="WP_212986662.1">
    <property type="nucleotide sequence ID" value="NZ_BAABEA010000003.1"/>
</dbReference>
<feature type="region of interest" description="Disordered" evidence="1">
    <location>
        <begin position="56"/>
        <end position="78"/>
    </location>
</feature>
<keyword evidence="2" id="KW-0732">Signal</keyword>
<evidence type="ECO:0000313" key="4">
    <source>
        <dbReference type="Proteomes" id="UP000681340"/>
    </source>
</evidence>